<accession>Q6E688</accession>
<dbReference type="AlphaFoldDB" id="Q6E688"/>
<feature type="domain" description="DNA mismatch repair proteins mutS family" evidence="4">
    <location>
        <begin position="8"/>
        <end position="57"/>
    </location>
</feature>
<dbReference type="InterPro" id="IPR027417">
    <property type="entry name" value="P-loop_NTPase"/>
</dbReference>
<evidence type="ECO:0000259" key="4">
    <source>
        <dbReference type="Pfam" id="PF00488"/>
    </source>
</evidence>
<sequence length="62" mass="7237">YEGVIKGYMDYEITNANIIFYYKLVNGISYDSHGISVAKMTNIPIKIIERAKELRKTMLDKY</sequence>
<keyword evidence="2" id="KW-0067">ATP-binding</keyword>
<dbReference type="GO" id="GO:0005524">
    <property type="term" value="F:ATP binding"/>
    <property type="evidence" value="ECO:0007669"/>
    <property type="project" value="UniProtKB-KW"/>
</dbReference>
<dbReference type="GO" id="GO:0030983">
    <property type="term" value="F:mismatched DNA binding"/>
    <property type="evidence" value="ECO:0007669"/>
    <property type="project" value="InterPro"/>
</dbReference>
<keyword evidence="3" id="KW-0238">DNA-binding</keyword>
<organism evidence="5">
    <name type="scientific">Antonospora locustae</name>
    <name type="common">Microsporidian parasite</name>
    <name type="synonym">Nosema locustae</name>
    <dbReference type="NCBI Taxonomy" id="278021"/>
    <lineage>
        <taxon>Eukaryota</taxon>
        <taxon>Fungi</taxon>
        <taxon>Fungi incertae sedis</taxon>
        <taxon>Microsporidia</taxon>
        <taxon>Antonospora</taxon>
    </lineage>
</organism>
<proteinExistence type="predicted"/>
<feature type="non-terminal residue" evidence="5">
    <location>
        <position position="1"/>
    </location>
</feature>
<dbReference type="SUPFAM" id="SSF52540">
    <property type="entry name" value="P-loop containing nucleoside triphosphate hydrolases"/>
    <property type="match status" value="1"/>
</dbReference>
<evidence type="ECO:0000256" key="1">
    <source>
        <dbReference type="ARBA" id="ARBA00022741"/>
    </source>
</evidence>
<name>Q6E688_ANTLO</name>
<reference evidence="5" key="1">
    <citation type="journal article" date="2004" name="Curr. Biol.">
        <title>Genome compaction and stability in microsporidian intracellular parasites.</title>
        <authorList>
            <person name="Slamovits C.H."/>
            <person name="Fast N.M."/>
            <person name="Law J.S."/>
            <person name="Keeling P.J."/>
        </authorList>
    </citation>
    <scope>NUCLEOTIDE SEQUENCE</scope>
</reference>
<dbReference type="Gene3D" id="3.40.50.300">
    <property type="entry name" value="P-loop containing nucleotide triphosphate hydrolases"/>
    <property type="match status" value="1"/>
</dbReference>
<evidence type="ECO:0000256" key="2">
    <source>
        <dbReference type="ARBA" id="ARBA00022840"/>
    </source>
</evidence>
<protein>
    <submittedName>
        <fullName evidence="5">MUTS DNA mismatch repair protein-like protein</fullName>
    </submittedName>
</protein>
<dbReference type="EMBL" id="AY548921">
    <property type="protein sequence ID" value="AAT12399.1"/>
    <property type="molecule type" value="Genomic_DNA"/>
</dbReference>
<dbReference type="Pfam" id="PF00488">
    <property type="entry name" value="MutS_V"/>
    <property type="match status" value="1"/>
</dbReference>
<dbReference type="InterPro" id="IPR000432">
    <property type="entry name" value="DNA_mismatch_repair_MutS_C"/>
</dbReference>
<evidence type="ECO:0000313" key="5">
    <source>
        <dbReference type="EMBL" id="AAT12399.1"/>
    </source>
</evidence>
<keyword evidence="1" id="KW-0547">Nucleotide-binding</keyword>
<evidence type="ECO:0000256" key="3">
    <source>
        <dbReference type="ARBA" id="ARBA00023125"/>
    </source>
</evidence>
<dbReference type="GO" id="GO:0006298">
    <property type="term" value="P:mismatch repair"/>
    <property type="evidence" value="ECO:0007669"/>
    <property type="project" value="InterPro"/>
</dbReference>